<keyword evidence="1" id="KW-0560">Oxidoreductase</keyword>
<evidence type="ECO:0000313" key="4">
    <source>
        <dbReference type="EMBL" id="ABI68926.1"/>
    </source>
</evidence>
<organism evidence="4 5">
    <name type="scientific">Syntrophomonas wolfei subsp. wolfei (strain DSM 2245B / Goettingen)</name>
    <dbReference type="NCBI Taxonomy" id="335541"/>
    <lineage>
        <taxon>Bacteria</taxon>
        <taxon>Bacillati</taxon>
        <taxon>Bacillota</taxon>
        <taxon>Clostridia</taxon>
        <taxon>Eubacteriales</taxon>
        <taxon>Syntrophomonadaceae</taxon>
        <taxon>Syntrophomonas</taxon>
    </lineage>
</organism>
<feature type="domain" description="Alcohol dehydrogenase iron-type/glycerol dehydrogenase GldA" evidence="2">
    <location>
        <begin position="9"/>
        <end position="177"/>
    </location>
</feature>
<dbReference type="GO" id="GO:1990362">
    <property type="term" value="F:butanol dehydrogenase (NAD+) activity"/>
    <property type="evidence" value="ECO:0007669"/>
    <property type="project" value="InterPro"/>
</dbReference>
<dbReference type="Proteomes" id="UP000001968">
    <property type="component" value="Chromosome"/>
</dbReference>
<dbReference type="GO" id="GO:0005829">
    <property type="term" value="C:cytosol"/>
    <property type="evidence" value="ECO:0007669"/>
    <property type="project" value="TreeGrafter"/>
</dbReference>
<evidence type="ECO:0000256" key="1">
    <source>
        <dbReference type="ARBA" id="ARBA00023002"/>
    </source>
</evidence>
<dbReference type="GO" id="GO:0046872">
    <property type="term" value="F:metal ion binding"/>
    <property type="evidence" value="ECO:0007669"/>
    <property type="project" value="InterPro"/>
</dbReference>
<evidence type="ECO:0000259" key="2">
    <source>
        <dbReference type="Pfam" id="PF00465"/>
    </source>
</evidence>
<evidence type="ECO:0000313" key="5">
    <source>
        <dbReference type="Proteomes" id="UP000001968"/>
    </source>
</evidence>
<dbReference type="KEGG" id="swo:Swol_1626"/>
<dbReference type="SUPFAM" id="SSF56796">
    <property type="entry name" value="Dehydroquinate synthase-like"/>
    <property type="match status" value="1"/>
</dbReference>
<dbReference type="RefSeq" id="WP_011641024.1">
    <property type="nucleotide sequence ID" value="NC_008346.1"/>
</dbReference>
<dbReference type="PANTHER" id="PTHR43633">
    <property type="entry name" value="ALCOHOL DEHYDROGENASE YQHD"/>
    <property type="match status" value="1"/>
</dbReference>
<dbReference type="FunFam" id="3.40.50.1970:FF:000003">
    <property type="entry name" value="Alcohol dehydrogenase, iron-containing"/>
    <property type="match status" value="1"/>
</dbReference>
<accession>Q0AWH8</accession>
<gene>
    <name evidence="4" type="ordered locus">Swol_1626</name>
</gene>
<dbReference type="Pfam" id="PF25137">
    <property type="entry name" value="ADH_Fe_C"/>
    <property type="match status" value="1"/>
</dbReference>
<dbReference type="eggNOG" id="COG1979">
    <property type="taxonomic scope" value="Bacteria"/>
</dbReference>
<dbReference type="PROSITE" id="PS00060">
    <property type="entry name" value="ADH_IRON_2"/>
    <property type="match status" value="1"/>
</dbReference>
<dbReference type="Gene3D" id="3.40.50.1970">
    <property type="match status" value="1"/>
</dbReference>
<dbReference type="InterPro" id="IPR001670">
    <property type="entry name" value="ADH_Fe/GldA"/>
</dbReference>
<keyword evidence="5" id="KW-1185">Reference proteome</keyword>
<dbReference type="Pfam" id="PF00465">
    <property type="entry name" value="Fe-ADH"/>
    <property type="match status" value="1"/>
</dbReference>
<sequence length="394" mass="43234">MLNFDIQFPTRIHFGRGKIEELAREVLTYGKKVLLVYGGGSIKRSGLYEQLLNIFKESGITPIELPGVQSNPRISSVRQGVKLCREYEVELVLAVGGGSTIDCAKIIAAGTGYEGDAWDFFTRRARITQALPLGCILTLAATGSEMNGNAVISNEETEEKLGTGSPLLIPRFSILDPEYSFSVPPEQTAAGTVDIMSHVFEQYFSPTPGTFIQDRLAEAMLKTCIHYGPIALAKPDNYEARANLMWTGSLALNGLLGAGKRTDWATHDIEHEISAIYDVTHGLGLAILTPYWMYYVLDEKTAPRLADYARYVWGIEGSEDLAVARVGIEKTTEFFRSLHLAGSLKEIGVEAERLEEMAAKATAWGALGSFKKLEYLDVLTILQNAYKGNTAFSA</sequence>
<dbReference type="PANTHER" id="PTHR43633:SF1">
    <property type="entry name" value="ALCOHOL DEHYDROGENASE YQHD"/>
    <property type="match status" value="1"/>
</dbReference>
<feature type="domain" description="Fe-containing alcohol dehydrogenase-like C-terminal" evidence="3">
    <location>
        <begin position="188"/>
        <end position="386"/>
    </location>
</feature>
<name>Q0AWH8_SYNWW</name>
<dbReference type="GO" id="GO:0008106">
    <property type="term" value="F:alcohol dehydrogenase (NADP+) activity"/>
    <property type="evidence" value="ECO:0007669"/>
    <property type="project" value="TreeGrafter"/>
</dbReference>
<proteinExistence type="predicted"/>
<dbReference type="HOGENOM" id="CLU_007207_0_4_9"/>
<dbReference type="InterPro" id="IPR056798">
    <property type="entry name" value="ADH_Fe_C"/>
</dbReference>
<dbReference type="AlphaFoldDB" id="Q0AWH8"/>
<protein>
    <submittedName>
        <fullName evidence="4">NADH-dependent butanol dehydrogenase A</fullName>
    </submittedName>
</protein>
<dbReference type="InterPro" id="IPR018211">
    <property type="entry name" value="ADH_Fe_CS"/>
</dbReference>
<dbReference type="GO" id="GO:1990002">
    <property type="term" value="F:methylglyoxal reductase (NADPH) (acetol producing) activity"/>
    <property type="evidence" value="ECO:0007669"/>
    <property type="project" value="TreeGrafter"/>
</dbReference>
<dbReference type="CDD" id="cd08187">
    <property type="entry name" value="BDH"/>
    <property type="match status" value="1"/>
</dbReference>
<dbReference type="Gene3D" id="1.20.1090.10">
    <property type="entry name" value="Dehydroquinate synthase-like - alpha domain"/>
    <property type="match status" value="1"/>
</dbReference>
<evidence type="ECO:0000259" key="3">
    <source>
        <dbReference type="Pfam" id="PF25137"/>
    </source>
</evidence>
<reference evidence="5" key="1">
    <citation type="journal article" date="2010" name="Environ. Microbiol.">
        <title>The genome of Syntrophomonas wolfei: new insights into syntrophic metabolism and biohydrogen production.</title>
        <authorList>
            <person name="Sieber J.R."/>
            <person name="Sims D.R."/>
            <person name="Han C."/>
            <person name="Kim E."/>
            <person name="Lykidis A."/>
            <person name="Lapidus A.L."/>
            <person name="McDonnald E."/>
            <person name="Rohlin L."/>
            <person name="Culley D.E."/>
            <person name="Gunsalus R."/>
            <person name="McInerney M.J."/>
        </authorList>
    </citation>
    <scope>NUCLEOTIDE SEQUENCE [LARGE SCALE GENOMIC DNA]</scope>
    <source>
        <strain evidence="5">DSM 2245B / Goettingen</strain>
    </source>
</reference>
<dbReference type="InterPro" id="IPR044731">
    <property type="entry name" value="BDH-like"/>
</dbReference>
<dbReference type="EMBL" id="CP000448">
    <property type="protein sequence ID" value="ABI68926.1"/>
    <property type="molecule type" value="Genomic_DNA"/>
</dbReference>
<dbReference type="PROSITE" id="PS00913">
    <property type="entry name" value="ADH_IRON_1"/>
    <property type="match status" value="1"/>
</dbReference>
<dbReference type="OrthoDB" id="9801156at2"/>